<sequence length="142" mass="15054">MATFDRLSSVAPELAAALRGANDEAARRTAFAYARRAVESSRLDSWVRAMLAGLESGAPPSSLEIDRLSKLVDSLDEVAWDINERSDGAGGETYLRAFSDARAAAAVLAAAALDARGDVVEVAYEAWAAGVSLEDLVELQPR</sequence>
<comment type="caution">
    <text evidence="1">The sequence shown here is derived from an EMBL/GenBank/DDBJ whole genome shotgun (WGS) entry which is preliminary data.</text>
</comment>
<dbReference type="EMBL" id="BAAAYR010000004">
    <property type="protein sequence ID" value="GAA3570380.1"/>
    <property type="molecule type" value="Genomic_DNA"/>
</dbReference>
<proteinExistence type="predicted"/>
<protein>
    <submittedName>
        <fullName evidence="1">Uncharacterized protein</fullName>
    </submittedName>
</protein>
<reference evidence="2" key="1">
    <citation type="journal article" date="2019" name="Int. J. Syst. Evol. Microbiol.">
        <title>The Global Catalogue of Microorganisms (GCM) 10K type strain sequencing project: providing services to taxonomists for standard genome sequencing and annotation.</title>
        <authorList>
            <consortium name="The Broad Institute Genomics Platform"/>
            <consortium name="The Broad Institute Genome Sequencing Center for Infectious Disease"/>
            <person name="Wu L."/>
            <person name="Ma J."/>
        </authorList>
    </citation>
    <scope>NUCLEOTIDE SEQUENCE [LARGE SCALE GENOMIC DNA]</scope>
    <source>
        <strain evidence="2">JCM 16540</strain>
    </source>
</reference>
<evidence type="ECO:0000313" key="2">
    <source>
        <dbReference type="Proteomes" id="UP001500767"/>
    </source>
</evidence>
<organism evidence="1 2">
    <name type="scientific">Microlunatus spumicola</name>
    <dbReference type="NCBI Taxonomy" id="81499"/>
    <lineage>
        <taxon>Bacteria</taxon>
        <taxon>Bacillati</taxon>
        <taxon>Actinomycetota</taxon>
        <taxon>Actinomycetes</taxon>
        <taxon>Propionibacteriales</taxon>
        <taxon>Propionibacteriaceae</taxon>
        <taxon>Microlunatus</taxon>
    </lineage>
</organism>
<dbReference type="RefSeq" id="WP_204913300.1">
    <property type="nucleotide sequence ID" value="NZ_BAAAYR010000004.1"/>
</dbReference>
<name>A0ABP6XR23_9ACTN</name>
<gene>
    <name evidence="1" type="ORF">GCM10022197_28500</name>
</gene>
<keyword evidence="2" id="KW-1185">Reference proteome</keyword>
<dbReference type="Proteomes" id="UP001500767">
    <property type="component" value="Unassembled WGS sequence"/>
</dbReference>
<evidence type="ECO:0000313" key="1">
    <source>
        <dbReference type="EMBL" id="GAA3570380.1"/>
    </source>
</evidence>
<accession>A0ABP6XR23</accession>